<dbReference type="OrthoDB" id="2195320at2"/>
<organism evidence="3">
    <name type="scientific">Candidatus Enterococcus mansonii</name>
    <dbReference type="NCBI Taxonomy" id="1834181"/>
    <lineage>
        <taxon>Bacteria</taxon>
        <taxon>Bacillati</taxon>
        <taxon>Bacillota</taxon>
        <taxon>Bacilli</taxon>
        <taxon>Lactobacillales</taxon>
        <taxon>Enterococcaceae</taxon>
        <taxon>Enterococcus</taxon>
    </lineage>
</organism>
<reference evidence="3" key="1">
    <citation type="submission" date="2017-05" db="EMBL/GenBank/DDBJ databases">
        <title>The Genome Sequence of Enterococcus sp. 4G2_DIV0659.</title>
        <authorList>
            <consortium name="The Broad Institute Genomics Platform"/>
            <consortium name="The Broad Institute Genomic Center for Infectious Diseases"/>
            <person name="Earl A."/>
            <person name="Manson A."/>
            <person name="Schwartman J."/>
            <person name="Gilmore M."/>
            <person name="Abouelleil A."/>
            <person name="Cao P."/>
            <person name="Chapman S."/>
            <person name="Cusick C."/>
            <person name="Shea T."/>
            <person name="Young S."/>
            <person name="Neafsey D."/>
            <person name="Nusbaum C."/>
            <person name="Birren B."/>
        </authorList>
    </citation>
    <scope>NUCLEOTIDE SEQUENCE [LARGE SCALE GENOMIC DNA]</scope>
    <source>
        <strain evidence="3">4G2_DIV0659</strain>
    </source>
</reference>
<comment type="caution">
    <text evidence="3">The sequence shown here is derived from an EMBL/GenBank/DDBJ whole genome shotgun (WGS) entry which is preliminary data.</text>
</comment>
<reference evidence="2 4" key="2">
    <citation type="submission" date="2018-07" db="EMBL/GenBank/DDBJ databases">
        <title>The Genome Sequence of Enterococcus sp. DIV0659b.</title>
        <authorList>
            <consortium name="The Broad Institute Genomics Platform"/>
            <consortium name="The Broad Institute Genomic Center for Infectious Diseases"/>
            <person name="Earl A."/>
            <person name="Manson A."/>
            <person name="Schwartman J."/>
            <person name="Gilmore M."/>
            <person name="Abouelleil A."/>
            <person name="Cao P."/>
            <person name="Chapman S."/>
            <person name="Cusick C."/>
            <person name="Shea T."/>
            <person name="Young S."/>
            <person name="Neafsey D."/>
            <person name="Nusbaum C."/>
            <person name="Birren B."/>
        </authorList>
    </citation>
    <scope>NUCLEOTIDE SEQUENCE [LARGE SCALE GENOMIC DNA]</scope>
    <source>
        <strain evidence="2 4">4G2_DIV0659</strain>
    </source>
</reference>
<dbReference type="EMBL" id="NGLE02000001">
    <property type="protein sequence ID" value="MEI5995546.1"/>
    <property type="molecule type" value="Genomic_DNA"/>
</dbReference>
<accession>A0A242CJC5</accession>
<evidence type="ECO:0000313" key="4">
    <source>
        <dbReference type="Proteomes" id="UP000195139"/>
    </source>
</evidence>
<sequence length="1002" mass="112125">MKKKRKLCIRIVMFLSIVWCINTTLSTFVEAAEVWLPESPYWLDSLENEIPKENTFTPMWTNKSKIIGYSDGMFVNKEGQGKLFPYSGYIPFGTKKAEWIKISNVGYYNNSTINMKITIKTAKPSMNSLGSSMDSEFNNTVSIKSNFGSVYAHINVESAALTYEFFDDQDHPVNVSGHWVFKDAHSGNKYTINKSWVEKIYSVSRSYTEKNILRPVVIKVDENAGTITMGGTERRASLVGEKNSVQSQAVITYNNRSKIDFTVAETSSNPYIILGYTSDIDVVRKVEYPAPAGREKIVKSISKDSAIDQEFSQYLPYQSEKARTQELSWEIDAPIADSLVVGDWEVTNEEGTNSTALFSITTTNGKTTIKPKDKSQVALYGHYFYFKRKVSLSKTPIDETLLKERESGKYLDTKGTVTMHVDDKSDLKTTFKTNINFLATVTYHYLDQKINQPIPNLPDTIKTEMTSLLTHPYPLKEGGIVPGYAYLSASPTNVGDQVIKYSQEEVSFLYGKLTIQSKRAVAPLGMDTTTFTPTQLKNLIDSAKYGTNELTSYELGVVKAADTSVLTNDTVTSAMTIKLTTDLDGKHLETHFDVSVDVTWGNSIALGGSGTTIGESTLALSLHEDENQMPYIAGSYGNISVDRTTPLDGNNQSDTPYYQVTYLDMSKKASGINGATEVSNKPQAPTDVLLSASNQSTPFNMLAQFKQKTPGMNGRLSVHYDDVIGIYVTPQDQQALYMNNQGPSVPLKGLPNQKSIFYRITKTGFVPLYLDHLERKNVSITTKETESSESYNAHYDQAGIDQYFSIPSANHHYAKIVGNGFKTYPKQYLAVTEDAKGQVYVAEQLSEASNKYLKYPYELSFTGYGPDFNVEKPQTLDFGTPGIRAYRQEIKQANPEWQLKVLDNRLTKTSWEIQARVTQPLQATVGDTTKELKGAFIKLKDKGTKIPLNQTMQNIYITNRPEMNNLIQWKDLDGFYLSVPPSVMQKDLSYQTNVEFLLSVGP</sequence>
<dbReference type="EMBL" id="NGLE01000001">
    <property type="protein sequence ID" value="OTO10343.1"/>
    <property type="molecule type" value="Genomic_DNA"/>
</dbReference>
<evidence type="ECO:0000313" key="3">
    <source>
        <dbReference type="EMBL" id="OTO10343.1"/>
    </source>
</evidence>
<gene>
    <name evidence="3" type="ORF">A5880_001027</name>
    <name evidence="2" type="ORF">A5880_003137</name>
</gene>
<dbReference type="AlphaFoldDB" id="A0A242CJC5"/>
<dbReference type="RefSeq" id="WP_086329977.1">
    <property type="nucleotide sequence ID" value="NZ_NGLE02000001.1"/>
</dbReference>
<keyword evidence="1" id="KW-0732">Signal</keyword>
<dbReference type="Proteomes" id="UP000195139">
    <property type="component" value="Unassembled WGS sequence"/>
</dbReference>
<name>A0A242CJC5_9ENTE</name>
<evidence type="ECO:0000313" key="2">
    <source>
        <dbReference type="EMBL" id="MEI5995546.1"/>
    </source>
</evidence>
<evidence type="ECO:0008006" key="5">
    <source>
        <dbReference type="Google" id="ProtNLM"/>
    </source>
</evidence>
<proteinExistence type="predicted"/>
<keyword evidence="4" id="KW-1185">Reference proteome</keyword>
<evidence type="ECO:0000256" key="1">
    <source>
        <dbReference type="SAM" id="SignalP"/>
    </source>
</evidence>
<feature type="signal peptide" evidence="1">
    <location>
        <begin position="1"/>
        <end position="31"/>
    </location>
</feature>
<feature type="chain" id="PRO_5012670122" description="WxL domain-containing protein" evidence="1">
    <location>
        <begin position="32"/>
        <end position="1002"/>
    </location>
</feature>
<protein>
    <recommendedName>
        <fullName evidence="5">WxL domain-containing protein</fullName>
    </recommendedName>
</protein>